<dbReference type="InterPro" id="IPR026026">
    <property type="entry name" value="HIT_Hint"/>
</dbReference>
<comment type="caution">
    <text evidence="1">Lacks conserved residue(s) required for the propagation of feature annotation.</text>
</comment>
<dbReference type="STRING" id="1817772.A2527_00605"/>
<dbReference type="InterPro" id="IPR011146">
    <property type="entry name" value="HIT-like"/>
</dbReference>
<dbReference type="AlphaFoldDB" id="A0A1F6G899"/>
<evidence type="ECO:0000313" key="4">
    <source>
        <dbReference type="Proteomes" id="UP000178449"/>
    </source>
</evidence>
<proteinExistence type="predicted"/>
<dbReference type="Proteomes" id="UP000178449">
    <property type="component" value="Unassembled WGS sequence"/>
</dbReference>
<evidence type="ECO:0000259" key="2">
    <source>
        <dbReference type="PROSITE" id="PS51084"/>
    </source>
</evidence>
<dbReference type="Pfam" id="PF01230">
    <property type="entry name" value="HIT"/>
    <property type="match status" value="1"/>
</dbReference>
<dbReference type="EMBL" id="MFNE01000039">
    <property type="protein sequence ID" value="OGG94338.1"/>
    <property type="molecule type" value="Genomic_DNA"/>
</dbReference>
<evidence type="ECO:0000313" key="3">
    <source>
        <dbReference type="EMBL" id="OGG94338.1"/>
    </source>
</evidence>
<dbReference type="PROSITE" id="PS51084">
    <property type="entry name" value="HIT_2"/>
    <property type="match status" value="1"/>
</dbReference>
<gene>
    <name evidence="3" type="ORF">A2527_00605</name>
</gene>
<name>A0A1F6G899_9PROT</name>
<sequence>MFILPNVFEGGSRPLCELELCLLRLSHDPANPWLLLIPKRPQITEICQLSEADQGLLVKEISFASNLLLKEFAPDKINVGALGNMVPTLHVHVIARYRNDRAWPGPIWGTQVPPNPAELDQIERRLKKLLAEIIK</sequence>
<feature type="domain" description="HIT" evidence="2">
    <location>
        <begin position="1"/>
        <end position="103"/>
    </location>
</feature>
<comment type="caution">
    <text evidence="3">The sequence shown here is derived from an EMBL/GenBank/DDBJ whole genome shotgun (WGS) entry which is preliminary data.</text>
</comment>
<reference evidence="3 4" key="1">
    <citation type="journal article" date="2016" name="Nat. Commun.">
        <title>Thousands of microbial genomes shed light on interconnected biogeochemical processes in an aquifer system.</title>
        <authorList>
            <person name="Anantharaman K."/>
            <person name="Brown C.T."/>
            <person name="Hug L.A."/>
            <person name="Sharon I."/>
            <person name="Castelle C.J."/>
            <person name="Probst A.J."/>
            <person name="Thomas B.C."/>
            <person name="Singh A."/>
            <person name="Wilkins M.J."/>
            <person name="Karaoz U."/>
            <person name="Brodie E.L."/>
            <person name="Williams K.H."/>
            <person name="Hubbard S.S."/>
            <person name="Banfield J.F."/>
        </authorList>
    </citation>
    <scope>NUCLEOTIDE SEQUENCE [LARGE SCALE GENOMIC DNA]</scope>
</reference>
<evidence type="ECO:0000256" key="1">
    <source>
        <dbReference type="PROSITE-ProRule" id="PRU00464"/>
    </source>
</evidence>
<dbReference type="SUPFAM" id="SSF54197">
    <property type="entry name" value="HIT-like"/>
    <property type="match status" value="1"/>
</dbReference>
<dbReference type="PIRSF" id="PIRSF000714">
    <property type="entry name" value="HIT"/>
    <property type="match status" value="1"/>
</dbReference>
<protein>
    <recommendedName>
        <fullName evidence="2">HIT domain-containing protein</fullName>
    </recommendedName>
</protein>
<dbReference type="GO" id="GO:0003824">
    <property type="term" value="F:catalytic activity"/>
    <property type="evidence" value="ECO:0007669"/>
    <property type="project" value="InterPro"/>
</dbReference>
<dbReference type="Gene3D" id="3.30.428.10">
    <property type="entry name" value="HIT-like"/>
    <property type="match status" value="1"/>
</dbReference>
<organism evidence="3 4">
    <name type="scientific">Candidatus Lambdaproteobacteria bacterium RIFOXYD2_FULL_50_16</name>
    <dbReference type="NCBI Taxonomy" id="1817772"/>
    <lineage>
        <taxon>Bacteria</taxon>
        <taxon>Pseudomonadati</taxon>
        <taxon>Pseudomonadota</taxon>
        <taxon>Candidatus Lambdaproteobacteria</taxon>
    </lineage>
</organism>
<dbReference type="InterPro" id="IPR036265">
    <property type="entry name" value="HIT-like_sf"/>
</dbReference>
<accession>A0A1F6G899</accession>